<dbReference type="GO" id="GO:0010968">
    <property type="term" value="P:regulation of microtubule nucleation"/>
    <property type="evidence" value="ECO:0007669"/>
    <property type="project" value="InterPro"/>
</dbReference>
<keyword evidence="4" id="KW-1185">Reference proteome</keyword>
<comment type="caution">
    <text evidence="3">The sequence shown here is derived from an EMBL/GenBank/DDBJ whole genome shotgun (WGS) entry which is preliminary data.</text>
</comment>
<dbReference type="GO" id="GO:0032467">
    <property type="term" value="P:positive regulation of cytokinesis"/>
    <property type="evidence" value="ECO:0007669"/>
    <property type="project" value="TreeGrafter"/>
</dbReference>
<keyword evidence="2" id="KW-0472">Membrane</keyword>
<organism evidence="3 4">
    <name type="scientific">Quillaja saponaria</name>
    <name type="common">Soap bark tree</name>
    <dbReference type="NCBI Taxonomy" id="32244"/>
    <lineage>
        <taxon>Eukaryota</taxon>
        <taxon>Viridiplantae</taxon>
        <taxon>Streptophyta</taxon>
        <taxon>Embryophyta</taxon>
        <taxon>Tracheophyta</taxon>
        <taxon>Spermatophyta</taxon>
        <taxon>Magnoliopsida</taxon>
        <taxon>eudicotyledons</taxon>
        <taxon>Gunneridae</taxon>
        <taxon>Pentapetalae</taxon>
        <taxon>rosids</taxon>
        <taxon>fabids</taxon>
        <taxon>Fabales</taxon>
        <taxon>Quillajaceae</taxon>
        <taxon>Quillaja</taxon>
    </lineage>
</organism>
<keyword evidence="1" id="KW-0175">Coiled coil</keyword>
<dbReference type="GO" id="GO:0140496">
    <property type="term" value="F:gamma-tubulin complex binding"/>
    <property type="evidence" value="ECO:0007669"/>
    <property type="project" value="InterPro"/>
</dbReference>
<evidence type="ECO:0000313" key="3">
    <source>
        <dbReference type="EMBL" id="KAJ7960172.1"/>
    </source>
</evidence>
<evidence type="ECO:0000256" key="2">
    <source>
        <dbReference type="SAM" id="Phobius"/>
    </source>
</evidence>
<dbReference type="GO" id="GO:2000694">
    <property type="term" value="P:regulation of phragmoplast microtubule organization"/>
    <property type="evidence" value="ECO:0007669"/>
    <property type="project" value="TreeGrafter"/>
</dbReference>
<reference evidence="3" key="1">
    <citation type="journal article" date="2023" name="Science">
        <title>Elucidation of the pathway for biosynthesis of saponin adjuvants from the soapbark tree.</title>
        <authorList>
            <person name="Reed J."/>
            <person name="Orme A."/>
            <person name="El-Demerdash A."/>
            <person name="Owen C."/>
            <person name="Martin L.B.B."/>
            <person name="Misra R.C."/>
            <person name="Kikuchi S."/>
            <person name="Rejzek M."/>
            <person name="Martin A.C."/>
            <person name="Harkess A."/>
            <person name="Leebens-Mack J."/>
            <person name="Louveau T."/>
            <person name="Stephenson M.J."/>
            <person name="Osbourn A."/>
        </authorList>
    </citation>
    <scope>NUCLEOTIDE SEQUENCE</scope>
    <source>
        <strain evidence="3">S10</strain>
    </source>
</reference>
<dbReference type="AlphaFoldDB" id="A0AAD7LLI6"/>
<proteinExistence type="predicted"/>
<dbReference type="EMBL" id="JARAOO010000008">
    <property type="protein sequence ID" value="KAJ7960172.1"/>
    <property type="molecule type" value="Genomic_DNA"/>
</dbReference>
<gene>
    <name evidence="3" type="ORF">O6P43_020656</name>
</gene>
<feature type="transmembrane region" description="Helical" evidence="2">
    <location>
        <begin position="88"/>
        <end position="110"/>
    </location>
</feature>
<dbReference type="Proteomes" id="UP001163823">
    <property type="component" value="Chromosome 8"/>
</dbReference>
<evidence type="ECO:0000313" key="4">
    <source>
        <dbReference type="Proteomes" id="UP001163823"/>
    </source>
</evidence>
<protein>
    <submittedName>
        <fullName evidence="3">Protein NEDD1</fullName>
    </submittedName>
</protein>
<dbReference type="GO" id="GO:0060236">
    <property type="term" value="P:regulation of mitotic spindle organization"/>
    <property type="evidence" value="ECO:0007669"/>
    <property type="project" value="TreeGrafter"/>
</dbReference>
<dbReference type="InterPro" id="IPR044621">
    <property type="entry name" value="NEDD1"/>
</dbReference>
<accession>A0AAD7LLI6</accession>
<dbReference type="GO" id="GO:0005828">
    <property type="term" value="C:kinetochore microtubule"/>
    <property type="evidence" value="ECO:0007669"/>
    <property type="project" value="TreeGrafter"/>
</dbReference>
<keyword evidence="2" id="KW-0812">Transmembrane</keyword>
<dbReference type="PANTHER" id="PTHR45096">
    <property type="entry name" value="PROTEIN NEDD1"/>
    <property type="match status" value="1"/>
</dbReference>
<name>A0AAD7LLI6_QUISA</name>
<keyword evidence="2" id="KW-1133">Transmembrane helix</keyword>
<dbReference type="KEGG" id="qsa:O6P43_020656"/>
<feature type="coiled-coil region" evidence="1">
    <location>
        <begin position="56"/>
        <end position="83"/>
    </location>
</feature>
<dbReference type="GO" id="GO:0000919">
    <property type="term" value="P:cell plate assembly"/>
    <property type="evidence" value="ECO:0007669"/>
    <property type="project" value="TreeGrafter"/>
</dbReference>
<dbReference type="PANTHER" id="PTHR45096:SF1">
    <property type="entry name" value="PROTEIN NEDD1"/>
    <property type="match status" value="1"/>
</dbReference>
<sequence length="118" mass="14176">MHNRDLLHYNFFSTPSRKPLTPFRNPYTRIRETFILKFYEVLRQFHLEEMEMSSVMSSIRENQVELMEEVKSLRKENQQLQQIALRRLSVTCLFPTLLLLSGCLFTYKFANMAYFIGL</sequence>
<evidence type="ECO:0000256" key="1">
    <source>
        <dbReference type="SAM" id="Coils"/>
    </source>
</evidence>